<dbReference type="InterPro" id="IPR054893">
    <property type="entry name" value="MthfCyhylase"/>
</dbReference>
<name>A0A0C6FUV5_9HYPH</name>
<dbReference type="NCBIfam" id="NF045657">
    <property type="entry name" value="MthfCyhylaseFchA"/>
    <property type="match status" value="1"/>
</dbReference>
<proteinExistence type="predicted"/>
<reference evidence="2 3" key="1">
    <citation type="journal article" date="2015" name="Genome Announc.">
        <title>Complete Genome Sequence of Methylobacterium aquaticum Strain 22A, Isolated from Racomitrium japonicum Moss.</title>
        <authorList>
            <person name="Tani A."/>
            <person name="Ogura Y."/>
            <person name="Hayashi T."/>
            <person name="Kimbara K."/>
        </authorList>
    </citation>
    <scope>NUCLEOTIDE SEQUENCE [LARGE SCALE GENOMIC DNA]</scope>
    <source>
        <strain evidence="2 3">MA-22A</strain>
    </source>
</reference>
<dbReference type="Pfam" id="PF04961">
    <property type="entry name" value="FTCD_C"/>
    <property type="match status" value="1"/>
</dbReference>
<dbReference type="SUPFAM" id="SSF101262">
    <property type="entry name" value="Methenyltetrahydrofolate cyclohydrolase-like"/>
    <property type="match status" value="1"/>
</dbReference>
<evidence type="ECO:0000259" key="1">
    <source>
        <dbReference type="Pfam" id="PF04961"/>
    </source>
</evidence>
<protein>
    <submittedName>
        <fullName evidence="2">Methenyltetrahydrofolate cyclohydrolase</fullName>
    </submittedName>
</protein>
<dbReference type="InterPro" id="IPR007044">
    <property type="entry name" value="Cyclodeamin/CycHdrlase"/>
</dbReference>
<dbReference type="Gene3D" id="1.20.120.680">
    <property type="entry name" value="Formiminotetrahydrofolate cyclodeaminase monomer, up-and-down helical bundle"/>
    <property type="match status" value="1"/>
</dbReference>
<dbReference type="GO" id="GO:0016787">
    <property type="term" value="F:hydrolase activity"/>
    <property type="evidence" value="ECO:0007669"/>
    <property type="project" value="UniProtKB-KW"/>
</dbReference>
<sequence length="212" mass="21755">MTDAPASEDTIRGFLDGLASERPTPGGGGAAAISGAMGAALVSMVCNLTIGKKKYAEVEAEMIATRDRAEALRAQLTGMIAEDVSAFNAVMGAYGLPKATDEDKAARAAAIQDALRLATDVPLACARTCRAVIDLCEGVAERGNLNVVSDAGVAVLAAQAGLRSAALNVYVNAKAIEDRTFAEGRLADLARALDGADALTERVYGLVKAKLT</sequence>
<dbReference type="RefSeq" id="WP_060847960.1">
    <property type="nucleotide sequence ID" value="NZ_AP014704.1"/>
</dbReference>
<evidence type="ECO:0000313" key="3">
    <source>
        <dbReference type="Proteomes" id="UP000061432"/>
    </source>
</evidence>
<dbReference type="PATRIC" id="fig|270351.10.peg.3721"/>
<dbReference type="STRING" id="270351.Maq22A_c19270"/>
<dbReference type="KEGG" id="maqu:Maq22A_c19270"/>
<gene>
    <name evidence="2" type="primary">fch</name>
    <name evidence="2" type="ORF">Maq22A_c19270</name>
</gene>
<dbReference type="EMBL" id="AP014704">
    <property type="protein sequence ID" value="BAQ46925.1"/>
    <property type="molecule type" value="Genomic_DNA"/>
</dbReference>
<keyword evidence="2" id="KW-0378">Hydrolase</keyword>
<dbReference type="Proteomes" id="UP000061432">
    <property type="component" value="Chromosome"/>
</dbReference>
<evidence type="ECO:0000313" key="2">
    <source>
        <dbReference type="EMBL" id="BAQ46925.1"/>
    </source>
</evidence>
<accession>A0A0C6FUV5</accession>
<dbReference type="AlphaFoldDB" id="A0A0C6FUV5"/>
<organism evidence="2 3">
    <name type="scientific">Methylobacterium aquaticum</name>
    <dbReference type="NCBI Taxonomy" id="270351"/>
    <lineage>
        <taxon>Bacteria</taxon>
        <taxon>Pseudomonadati</taxon>
        <taxon>Pseudomonadota</taxon>
        <taxon>Alphaproteobacteria</taxon>
        <taxon>Hyphomicrobiales</taxon>
        <taxon>Methylobacteriaceae</taxon>
        <taxon>Methylobacterium</taxon>
    </lineage>
</organism>
<reference evidence="3" key="2">
    <citation type="submission" date="2015-01" db="EMBL/GenBank/DDBJ databases">
        <title>Complete genome sequence of Methylobacterium aquaticum strain 22A.</title>
        <authorList>
            <person name="Tani A."/>
            <person name="Ogura Y."/>
            <person name="Hayashi T."/>
        </authorList>
    </citation>
    <scope>NUCLEOTIDE SEQUENCE [LARGE SCALE GENOMIC DNA]</scope>
    <source>
        <strain evidence="3">MA-22A</strain>
    </source>
</reference>
<dbReference type="InterPro" id="IPR036178">
    <property type="entry name" value="Formintransfe-cycloase-like_sf"/>
</dbReference>
<dbReference type="OrthoDB" id="7959174at2"/>
<feature type="domain" description="Cyclodeaminase/cyclohydrolase" evidence="1">
    <location>
        <begin position="10"/>
        <end position="185"/>
    </location>
</feature>